<comment type="caution">
    <text evidence="2">The sequence shown here is derived from an EMBL/GenBank/DDBJ whole genome shotgun (WGS) entry which is preliminary data.</text>
</comment>
<dbReference type="RefSeq" id="WP_380534852.1">
    <property type="nucleotide sequence ID" value="NZ_JBHFAB010000006.1"/>
</dbReference>
<gene>
    <name evidence="2" type="ORF">ACEZDE_10485</name>
</gene>
<keyword evidence="1" id="KW-0812">Transmembrane</keyword>
<organism evidence="2 3">
    <name type="scientific">Streptacidiphilus cavernicola</name>
    <dbReference type="NCBI Taxonomy" id="3342716"/>
    <lineage>
        <taxon>Bacteria</taxon>
        <taxon>Bacillati</taxon>
        <taxon>Actinomycetota</taxon>
        <taxon>Actinomycetes</taxon>
        <taxon>Kitasatosporales</taxon>
        <taxon>Streptomycetaceae</taxon>
        <taxon>Streptacidiphilus</taxon>
    </lineage>
</organism>
<evidence type="ECO:0000313" key="3">
    <source>
        <dbReference type="Proteomes" id="UP001592531"/>
    </source>
</evidence>
<keyword evidence="1" id="KW-1133">Transmembrane helix</keyword>
<dbReference type="Proteomes" id="UP001592531">
    <property type="component" value="Unassembled WGS sequence"/>
</dbReference>
<dbReference type="Pfam" id="PF10825">
    <property type="entry name" value="DUF2752"/>
    <property type="match status" value="1"/>
</dbReference>
<keyword evidence="3" id="KW-1185">Reference proteome</keyword>
<feature type="transmembrane region" description="Helical" evidence="1">
    <location>
        <begin position="79"/>
        <end position="101"/>
    </location>
</feature>
<dbReference type="EMBL" id="JBHFAB010000006">
    <property type="protein sequence ID" value="MFC1417070.1"/>
    <property type="molecule type" value="Genomic_DNA"/>
</dbReference>
<accession>A0ABV6VTJ4</accession>
<keyword evidence="1" id="KW-0472">Membrane</keyword>
<feature type="transmembrane region" description="Helical" evidence="1">
    <location>
        <begin position="24"/>
        <end position="44"/>
    </location>
</feature>
<protein>
    <submittedName>
        <fullName evidence="2">DUF2752 domain-containing protein</fullName>
    </submittedName>
</protein>
<name>A0ABV6VTJ4_9ACTN</name>
<evidence type="ECO:0000256" key="1">
    <source>
        <dbReference type="SAM" id="Phobius"/>
    </source>
</evidence>
<evidence type="ECO:0000313" key="2">
    <source>
        <dbReference type="EMBL" id="MFC1417070.1"/>
    </source>
</evidence>
<reference evidence="2 3" key="1">
    <citation type="submission" date="2024-09" db="EMBL/GenBank/DDBJ databases">
        <authorList>
            <person name="Lee S.D."/>
        </authorList>
    </citation>
    <scope>NUCLEOTIDE SEQUENCE [LARGE SCALE GENOMIC DNA]</scope>
    <source>
        <strain evidence="2 3">N8-3</strain>
    </source>
</reference>
<sequence>MTGGQLTTPQTLAHRPFPRRVRDVLLRGSGAAAAAVAVAALHSAHDPGVICPLRRLTGIPCPVCGSTTVFIELGSGHPVAALLANPFTVVFGLGLLFAPLGVQRWWRGFPRRARTSVLVTAAVLSWFWQLHRLGLLFH</sequence>
<proteinExistence type="predicted"/>
<dbReference type="InterPro" id="IPR021215">
    <property type="entry name" value="DUF2752"/>
</dbReference>
<feature type="transmembrane region" description="Helical" evidence="1">
    <location>
        <begin position="113"/>
        <end position="131"/>
    </location>
</feature>